<dbReference type="SUPFAM" id="SSF53850">
    <property type="entry name" value="Periplasmic binding protein-like II"/>
    <property type="match status" value="1"/>
</dbReference>
<dbReference type="HOGENOM" id="CLU_028871_6_0_9"/>
<evidence type="ECO:0000313" key="3">
    <source>
        <dbReference type="EMBL" id="AGA68179.1"/>
    </source>
</evidence>
<evidence type="ECO:0000313" key="4">
    <source>
        <dbReference type="Proteomes" id="UP000010797"/>
    </source>
</evidence>
<dbReference type="KEGG" id="ddl:Desdi_0650"/>
<dbReference type="InterPro" id="IPR027939">
    <property type="entry name" value="NMT1/THI5"/>
</dbReference>
<dbReference type="OrthoDB" id="9815602at2"/>
<dbReference type="Pfam" id="PF09084">
    <property type="entry name" value="NMT1"/>
    <property type="match status" value="1"/>
</dbReference>
<proteinExistence type="predicted"/>
<dbReference type="EMBL" id="CP003344">
    <property type="protein sequence ID" value="AGA68179.1"/>
    <property type="molecule type" value="Genomic_DNA"/>
</dbReference>
<feature type="chain" id="PRO_5039662063" evidence="1">
    <location>
        <begin position="28"/>
        <end position="339"/>
    </location>
</feature>
<evidence type="ECO:0000259" key="2">
    <source>
        <dbReference type="Pfam" id="PF09084"/>
    </source>
</evidence>
<sequence length="339" mass="37099">MQKRFIAIMISVLMVLGLTGCGAQNNAGNTGNNQQGATENKKITFVLDWTPNTNHTGLYVAKELGYFQEAGLDVEIVQPPEGGALSLIAAGKAEFGVSFQEELASALTSDSPLDVVAVGTILQHNTSGIISLKEKEIASPKGMENKIYATWDSPVEKAIIKQVVTKDGGNYDEINMIPSTVTDVISALQTDVDAIWVYFGWDGVATEVKGLETNFFAFKDIDPVLDFYTPVIAASPQYLEGNQETAKAFLAAVAKGYEYAIAQPKEAADILVKNAPELDLELVAASQEYLAKEYKAEVEQWGYIDQSRWDNFYAWMYDNKLIAKKIEAGQGFTNDYLSK</sequence>
<dbReference type="InterPro" id="IPR015168">
    <property type="entry name" value="SsuA/THI5"/>
</dbReference>
<dbReference type="STRING" id="871963.Desdi_0650"/>
<keyword evidence="1" id="KW-0732">Signal</keyword>
<feature type="signal peptide" evidence="1">
    <location>
        <begin position="1"/>
        <end position="27"/>
    </location>
</feature>
<gene>
    <name evidence="3" type="ordered locus">Desdi_0650</name>
</gene>
<dbReference type="GO" id="GO:0009228">
    <property type="term" value="P:thiamine biosynthetic process"/>
    <property type="evidence" value="ECO:0007669"/>
    <property type="project" value="InterPro"/>
</dbReference>
<dbReference type="PANTHER" id="PTHR31528">
    <property type="entry name" value="4-AMINO-5-HYDROXYMETHYL-2-METHYLPYRIMIDINE PHOSPHATE SYNTHASE THI11-RELATED"/>
    <property type="match status" value="1"/>
</dbReference>
<name>L0F2W2_DESDL</name>
<dbReference type="PANTHER" id="PTHR31528:SF3">
    <property type="entry name" value="THIAMINE BIOSYNTHESIS PROTEIN HI_0357-RELATED"/>
    <property type="match status" value="1"/>
</dbReference>
<dbReference type="Proteomes" id="UP000010797">
    <property type="component" value="Chromosome"/>
</dbReference>
<keyword evidence="4" id="KW-1185">Reference proteome</keyword>
<accession>L0F2W2</accession>
<evidence type="ECO:0000256" key="1">
    <source>
        <dbReference type="SAM" id="SignalP"/>
    </source>
</evidence>
<dbReference type="Gene3D" id="3.40.190.10">
    <property type="entry name" value="Periplasmic binding protein-like II"/>
    <property type="match status" value="2"/>
</dbReference>
<organism evidence="3 4">
    <name type="scientific">Desulfitobacterium dichloroeliminans (strain LMG P-21439 / DCA1)</name>
    <dbReference type="NCBI Taxonomy" id="871963"/>
    <lineage>
        <taxon>Bacteria</taxon>
        <taxon>Bacillati</taxon>
        <taxon>Bacillota</taxon>
        <taxon>Clostridia</taxon>
        <taxon>Eubacteriales</taxon>
        <taxon>Desulfitobacteriaceae</taxon>
        <taxon>Desulfitobacterium</taxon>
    </lineage>
</organism>
<feature type="domain" description="SsuA/THI5-like" evidence="2">
    <location>
        <begin position="52"/>
        <end position="267"/>
    </location>
</feature>
<reference evidence="4" key="1">
    <citation type="submission" date="2012-02" db="EMBL/GenBank/DDBJ databases">
        <title>Complete sequence of Desulfitobacterium dichloroeliminans LMG P-21439.</title>
        <authorList>
            <person name="Lucas S."/>
            <person name="Han J."/>
            <person name="Lapidus A."/>
            <person name="Cheng J.-F."/>
            <person name="Goodwin L."/>
            <person name="Pitluck S."/>
            <person name="Peters L."/>
            <person name="Ovchinnikova G."/>
            <person name="Teshima H."/>
            <person name="Detter J.C."/>
            <person name="Han C."/>
            <person name="Tapia R."/>
            <person name="Land M."/>
            <person name="Hauser L."/>
            <person name="Kyrpides N."/>
            <person name="Ivanova N."/>
            <person name="Pagani I."/>
            <person name="Kruse T."/>
            <person name="de Vos W.M."/>
            <person name="Boon N."/>
            <person name="Smidt H."/>
            <person name="Woyke T."/>
        </authorList>
    </citation>
    <scope>NUCLEOTIDE SEQUENCE [LARGE SCALE GENOMIC DNA]</scope>
    <source>
        <strain evidence="4">LMG P-21439 / DCA1</strain>
    </source>
</reference>
<dbReference type="RefSeq" id="WP_015261181.1">
    <property type="nucleotide sequence ID" value="NC_019903.1"/>
</dbReference>
<protein>
    <submittedName>
        <fullName evidence="3">ABC-type nitrate/sulfonate/bicarbonate transport system, periplasmic component</fullName>
    </submittedName>
</protein>
<dbReference type="PROSITE" id="PS51257">
    <property type="entry name" value="PROKAR_LIPOPROTEIN"/>
    <property type="match status" value="1"/>
</dbReference>
<dbReference type="eggNOG" id="COG0715">
    <property type="taxonomic scope" value="Bacteria"/>
</dbReference>
<dbReference type="AlphaFoldDB" id="L0F2W2"/>